<dbReference type="RefSeq" id="WP_094839647.1">
    <property type="nucleotide sequence ID" value="NZ_NEVS01000001.1"/>
</dbReference>
<evidence type="ECO:0000313" key="1">
    <source>
        <dbReference type="EMBL" id="OZI66435.1"/>
    </source>
</evidence>
<dbReference type="AlphaFoldDB" id="A0A261UXP7"/>
<evidence type="ECO:0000313" key="2">
    <source>
        <dbReference type="Proteomes" id="UP000215767"/>
    </source>
</evidence>
<proteinExistence type="predicted"/>
<name>A0A261UXP7_9BORD</name>
<protein>
    <submittedName>
        <fullName evidence="1">Uncharacterized protein</fullName>
    </submittedName>
</protein>
<dbReference type="Proteomes" id="UP000215767">
    <property type="component" value="Unassembled WGS sequence"/>
</dbReference>
<keyword evidence="2" id="KW-1185">Reference proteome</keyword>
<dbReference type="OrthoDB" id="9843989at2"/>
<sequence>MRIAYGLGSIGCCIALAGVFLVSDGWAEDKPSPAREKIQNAVKCDLDVTSVTCKATDNSFTFQAHMEQPVSAGSNGNGTMTFESAVSNYKNVNCSIDVDPDIGAVDGDIWCNSHHATLVQPTSSQLFANRVHGNGGFW</sequence>
<gene>
    <name evidence="1" type="ORF">CAL28_01465</name>
</gene>
<accession>A0A261UXP7</accession>
<comment type="caution">
    <text evidence="1">The sequence shown here is derived from an EMBL/GenBank/DDBJ whole genome shotgun (WGS) entry which is preliminary data.</text>
</comment>
<reference evidence="2" key="1">
    <citation type="submission" date="2017-05" db="EMBL/GenBank/DDBJ databases">
        <title>Complete and WGS of Bordetella genogroups.</title>
        <authorList>
            <person name="Spilker T."/>
            <person name="Lipuma J."/>
        </authorList>
    </citation>
    <scope>NUCLEOTIDE SEQUENCE [LARGE SCALE GENOMIC DNA]</scope>
    <source>
        <strain evidence="2">AU8856</strain>
    </source>
</reference>
<dbReference type="EMBL" id="NEVS01000001">
    <property type="protein sequence ID" value="OZI66435.1"/>
    <property type="molecule type" value="Genomic_DNA"/>
</dbReference>
<organism evidence="1 2">
    <name type="scientific">Bordetella genomosp. 11</name>
    <dbReference type="NCBI Taxonomy" id="1416808"/>
    <lineage>
        <taxon>Bacteria</taxon>
        <taxon>Pseudomonadati</taxon>
        <taxon>Pseudomonadota</taxon>
        <taxon>Betaproteobacteria</taxon>
        <taxon>Burkholderiales</taxon>
        <taxon>Alcaligenaceae</taxon>
        <taxon>Bordetella</taxon>
    </lineage>
</organism>